<dbReference type="EMBL" id="CACRUT010000016">
    <property type="protein sequence ID" value="VYU45822.1"/>
    <property type="molecule type" value="Genomic_DNA"/>
</dbReference>
<feature type="chain" id="PRO_5026883769" description="Secretion system C-terminal sorting domain-containing protein" evidence="1">
    <location>
        <begin position="20"/>
        <end position="240"/>
    </location>
</feature>
<feature type="signal peptide" evidence="1">
    <location>
        <begin position="1"/>
        <end position="19"/>
    </location>
</feature>
<proteinExistence type="predicted"/>
<gene>
    <name evidence="2" type="ORF">PCLFYP37_02973</name>
</gene>
<name>A0A6N3F1F5_9BACT</name>
<sequence>MKKLFTSLVAVFCAMAGMAQTLTFSHDGVAIENGSTFYSRDIDEQYINLLGQTRFVPDIDLSSDVAAKVYMSVQSLDKVSVEFCAIDNTCVTTKVDNEFVAKKEGEWAINELVDMQIHWNAGKLQTNETATTHVVVSAWYEGQEANKVSFTLVMTNDPALSVQQTMGKSESISVQGNVLSYAFADHTAHTLSVYTTNGAKVMSFALAGQEGTLALDELSAGLYVYQVEGRAKMNGKFIIK</sequence>
<evidence type="ECO:0000313" key="2">
    <source>
        <dbReference type="EMBL" id="VYU45822.1"/>
    </source>
</evidence>
<evidence type="ECO:0000256" key="1">
    <source>
        <dbReference type="SAM" id="SignalP"/>
    </source>
</evidence>
<protein>
    <recommendedName>
        <fullName evidence="3">Secretion system C-terminal sorting domain-containing protein</fullName>
    </recommendedName>
</protein>
<dbReference type="InterPro" id="IPR026444">
    <property type="entry name" value="Secre_tail"/>
</dbReference>
<accession>A0A6N3F1F5</accession>
<dbReference type="RefSeq" id="WP_412442716.1">
    <property type="nucleotide sequence ID" value="NZ_CACRUT010000016.1"/>
</dbReference>
<reference evidence="2" key="1">
    <citation type="submission" date="2019-11" db="EMBL/GenBank/DDBJ databases">
        <authorList>
            <person name="Feng L."/>
        </authorList>
    </citation>
    <scope>NUCLEOTIDE SEQUENCE</scope>
    <source>
        <strain evidence="2">PclaraLFYP37</strain>
    </source>
</reference>
<organism evidence="2">
    <name type="scientific">Paraprevotella clara</name>
    <dbReference type="NCBI Taxonomy" id="454154"/>
    <lineage>
        <taxon>Bacteria</taxon>
        <taxon>Pseudomonadati</taxon>
        <taxon>Bacteroidota</taxon>
        <taxon>Bacteroidia</taxon>
        <taxon>Bacteroidales</taxon>
        <taxon>Prevotellaceae</taxon>
        <taxon>Paraprevotella</taxon>
    </lineage>
</organism>
<dbReference type="AlphaFoldDB" id="A0A6N3F1F5"/>
<keyword evidence="1" id="KW-0732">Signal</keyword>
<evidence type="ECO:0008006" key="3">
    <source>
        <dbReference type="Google" id="ProtNLM"/>
    </source>
</evidence>
<dbReference type="NCBIfam" id="TIGR04183">
    <property type="entry name" value="Por_Secre_tail"/>
    <property type="match status" value="1"/>
</dbReference>